<evidence type="ECO:0000256" key="3">
    <source>
        <dbReference type="ARBA" id="ARBA00022617"/>
    </source>
</evidence>
<dbReference type="PANTHER" id="PTHR47952:SF3">
    <property type="entry name" value="CYTOCHROME P450 71B3-LIKE"/>
    <property type="match status" value="1"/>
</dbReference>
<name>A0A7C9AQ63_OPUST</name>
<dbReference type="PANTHER" id="PTHR47952">
    <property type="entry name" value="TRYPTAMINE 5-HYDROXYLASE"/>
    <property type="match status" value="1"/>
</dbReference>
<organism evidence="10">
    <name type="scientific">Opuntia streptacantha</name>
    <name type="common">Prickly pear cactus</name>
    <name type="synonym">Opuntia cardona</name>
    <dbReference type="NCBI Taxonomy" id="393608"/>
    <lineage>
        <taxon>Eukaryota</taxon>
        <taxon>Viridiplantae</taxon>
        <taxon>Streptophyta</taxon>
        <taxon>Embryophyta</taxon>
        <taxon>Tracheophyta</taxon>
        <taxon>Spermatophyta</taxon>
        <taxon>Magnoliopsida</taxon>
        <taxon>eudicotyledons</taxon>
        <taxon>Gunneridae</taxon>
        <taxon>Pentapetalae</taxon>
        <taxon>Caryophyllales</taxon>
        <taxon>Cactineae</taxon>
        <taxon>Cactaceae</taxon>
        <taxon>Opuntioideae</taxon>
        <taxon>Opuntia</taxon>
    </lineage>
</organism>
<evidence type="ECO:0000256" key="4">
    <source>
        <dbReference type="ARBA" id="ARBA00022723"/>
    </source>
</evidence>
<evidence type="ECO:0000256" key="5">
    <source>
        <dbReference type="ARBA" id="ARBA00023002"/>
    </source>
</evidence>
<dbReference type="EMBL" id="GISG01258575">
    <property type="protein sequence ID" value="MBA4673294.1"/>
    <property type="molecule type" value="Transcribed_RNA"/>
</dbReference>
<comment type="cofactor">
    <cofactor evidence="1 8">
        <name>heme</name>
        <dbReference type="ChEBI" id="CHEBI:30413"/>
    </cofactor>
</comment>
<dbReference type="InterPro" id="IPR036396">
    <property type="entry name" value="Cyt_P450_sf"/>
</dbReference>
<dbReference type="InterPro" id="IPR002401">
    <property type="entry name" value="Cyt_P450_E_grp-I"/>
</dbReference>
<evidence type="ECO:0000256" key="9">
    <source>
        <dbReference type="RuleBase" id="RU000461"/>
    </source>
</evidence>
<feature type="binding site" description="axial binding residue" evidence="8">
    <location>
        <position position="127"/>
    </location>
    <ligand>
        <name>heme</name>
        <dbReference type="ChEBI" id="CHEBI:30413"/>
    </ligand>
    <ligandPart>
        <name>Fe</name>
        <dbReference type="ChEBI" id="CHEBI:18248"/>
    </ligandPart>
</feature>
<dbReference type="InterPro" id="IPR001128">
    <property type="entry name" value="Cyt_P450"/>
</dbReference>
<dbReference type="AlphaFoldDB" id="A0A7C9AQ63"/>
<dbReference type="FunFam" id="1.10.630.10:FF:000126">
    <property type="entry name" value="Predicted protein"/>
    <property type="match status" value="1"/>
</dbReference>
<reference evidence="10" key="2">
    <citation type="submission" date="2020-07" db="EMBL/GenBank/DDBJ databases">
        <authorList>
            <person name="Vera ALvarez R."/>
            <person name="Arias-Moreno D.M."/>
            <person name="Jimenez-Jacinto V."/>
            <person name="Jimenez-Bremont J.F."/>
            <person name="Swaminathan K."/>
            <person name="Moose S.P."/>
            <person name="Guerrero-Gonzalez M.L."/>
            <person name="Marino-Ramirez L."/>
            <person name="Landsman D."/>
            <person name="Rodriguez-Kessler M."/>
            <person name="Delgado-Sanchez P."/>
        </authorList>
    </citation>
    <scope>NUCLEOTIDE SEQUENCE</scope>
    <source>
        <tissue evidence="10">Cladode</tissue>
    </source>
</reference>
<keyword evidence="7 9" id="KW-0503">Monooxygenase</keyword>
<keyword evidence="5 9" id="KW-0560">Oxidoreductase</keyword>
<evidence type="ECO:0000313" key="10">
    <source>
        <dbReference type="EMBL" id="MBA4673294.1"/>
    </source>
</evidence>
<keyword evidence="4 8" id="KW-0479">Metal-binding</keyword>
<dbReference type="GO" id="GO:0102934">
    <property type="term" value="F:costunolide synthase activity"/>
    <property type="evidence" value="ECO:0007669"/>
    <property type="project" value="UniProtKB-EC"/>
</dbReference>
<dbReference type="GO" id="GO:0005506">
    <property type="term" value="F:iron ion binding"/>
    <property type="evidence" value="ECO:0007669"/>
    <property type="project" value="InterPro"/>
</dbReference>
<evidence type="ECO:0000256" key="8">
    <source>
        <dbReference type="PIRSR" id="PIRSR602401-1"/>
    </source>
</evidence>
<accession>A0A7C9AQ63</accession>
<protein>
    <submittedName>
        <fullName evidence="10">Costunolide synthase</fullName>
        <ecNumber evidence="10">1.14.14.150</ecNumber>
    </submittedName>
</protein>
<proteinExistence type="inferred from homology"/>
<dbReference type="Pfam" id="PF00067">
    <property type="entry name" value="p450"/>
    <property type="match status" value="1"/>
</dbReference>
<evidence type="ECO:0000256" key="7">
    <source>
        <dbReference type="ARBA" id="ARBA00023033"/>
    </source>
</evidence>
<dbReference type="InterPro" id="IPR017972">
    <property type="entry name" value="Cyt_P450_CS"/>
</dbReference>
<evidence type="ECO:0000256" key="1">
    <source>
        <dbReference type="ARBA" id="ARBA00001971"/>
    </source>
</evidence>
<dbReference type="SUPFAM" id="SSF48264">
    <property type="entry name" value="Cytochrome P450"/>
    <property type="match status" value="1"/>
</dbReference>
<dbReference type="EC" id="1.14.14.150" evidence="10"/>
<keyword evidence="3 8" id="KW-0349">Heme</keyword>
<dbReference type="PRINTS" id="PR00385">
    <property type="entry name" value="P450"/>
</dbReference>
<sequence length="188" mass="21426">MTELMKNPNIMRKVQDELRTLIQGKTFIDENDLPKFIYLKAIVKETFRFHTVAPLLIPHEVSQKCSLDGYDIPPHSLVFVNAWAVGRDPKYWKNPEVFMPERFIESSVGFKGQNFEFIPFGAGKRACPGMFLGLSTVELTLANLLYSFDWELPDGMKKEDIDTDVIPGLTMHKKNPLCLIAKMFPGAT</sequence>
<dbReference type="PRINTS" id="PR00463">
    <property type="entry name" value="EP450I"/>
</dbReference>
<evidence type="ECO:0000256" key="6">
    <source>
        <dbReference type="ARBA" id="ARBA00023004"/>
    </source>
</evidence>
<dbReference type="Gene3D" id="1.10.630.10">
    <property type="entry name" value="Cytochrome P450"/>
    <property type="match status" value="1"/>
</dbReference>
<reference evidence="10" key="1">
    <citation type="journal article" date="2013" name="J. Plant Res.">
        <title>Effect of fungi and light on seed germination of three Opuntia species from semiarid lands of central Mexico.</title>
        <authorList>
            <person name="Delgado-Sanchez P."/>
            <person name="Jimenez-Bremont J.F."/>
            <person name="Guerrero-Gonzalez Mde L."/>
            <person name="Flores J."/>
        </authorList>
    </citation>
    <scope>NUCLEOTIDE SEQUENCE</scope>
    <source>
        <tissue evidence="10">Cladode</tissue>
    </source>
</reference>
<dbReference type="GO" id="GO:0020037">
    <property type="term" value="F:heme binding"/>
    <property type="evidence" value="ECO:0007669"/>
    <property type="project" value="InterPro"/>
</dbReference>
<dbReference type="PROSITE" id="PS00086">
    <property type="entry name" value="CYTOCHROME_P450"/>
    <property type="match status" value="1"/>
</dbReference>
<keyword evidence="6 8" id="KW-0408">Iron</keyword>
<evidence type="ECO:0000256" key="2">
    <source>
        <dbReference type="ARBA" id="ARBA00010617"/>
    </source>
</evidence>
<comment type="similarity">
    <text evidence="2 9">Belongs to the cytochrome P450 family.</text>
</comment>